<dbReference type="GO" id="GO:0005874">
    <property type="term" value="C:microtubule"/>
    <property type="evidence" value="ECO:0007669"/>
    <property type="project" value="UniProtKB-KW"/>
</dbReference>
<dbReference type="STRING" id="568069.A0A1J1I9C3"/>
<organism evidence="8 9">
    <name type="scientific">Clunio marinus</name>
    <dbReference type="NCBI Taxonomy" id="568069"/>
    <lineage>
        <taxon>Eukaryota</taxon>
        <taxon>Metazoa</taxon>
        <taxon>Ecdysozoa</taxon>
        <taxon>Arthropoda</taxon>
        <taxon>Hexapoda</taxon>
        <taxon>Insecta</taxon>
        <taxon>Pterygota</taxon>
        <taxon>Neoptera</taxon>
        <taxon>Endopterygota</taxon>
        <taxon>Diptera</taxon>
        <taxon>Nematocera</taxon>
        <taxon>Chironomoidea</taxon>
        <taxon>Chironomidae</taxon>
        <taxon>Clunio</taxon>
    </lineage>
</organism>
<reference evidence="8 9" key="1">
    <citation type="submission" date="2015-04" db="EMBL/GenBank/DDBJ databases">
        <authorList>
            <person name="Syromyatnikov M.Y."/>
            <person name="Popov V.N."/>
        </authorList>
    </citation>
    <scope>NUCLEOTIDE SEQUENCE [LARGE SCALE GENOMIC DNA]</scope>
</reference>
<keyword evidence="5" id="KW-0206">Cytoskeleton</keyword>
<feature type="domain" description="Gamma tubulin complex component C-terminal" evidence="6">
    <location>
        <begin position="510"/>
        <end position="841"/>
    </location>
</feature>
<protein>
    <submittedName>
        <fullName evidence="8">CLUMA_CG009915, isoform A</fullName>
    </submittedName>
</protein>
<accession>A0A1J1I9C3</accession>
<sequence>MSNRSKSQDFRNIYELLDKLCKNFSPDRHKEILRTVTSTIKQSQQGSQGFISNQQYDEAIVVAKIKNHLSTKSGANLSVFLNLHEQLSTLTDKNFRTSILTLLLYLSDMESKLPNASKHDYNSEFADSVFTLPIRNRQVEASASMEHIFQGINSRNVSNTTVNSENNLKLVTYRRNLPSSTSSDSVLYGQSPDPELTFNYSKNEDLVQEAIYSMTGKSGKFLKKDVTGEFKLDIKARNLSAQEGISLIRIAEIGRLHNDIQKFTDSNSEFFLCGLFGQGLISQVETELVQFYGLIAHLQDNLHSQQVVAYTTTKNDPLTLVKVFSILNEPLKRMRSIGEILQSCKNLKGGPLSSALYEHLFNGNSIHKSLAESFLKATCRPLQNMLSHWLLDGEIVDPHHEFFIEEIKEVSSDRLWHHKYRVVNARLPLFVSKTLARKILVSGKSINFLREVCEDRSPIKGREELKLAFENNVEDLYAPVQDSKLHVMIDQVYLNTSKKVLDIALGQYRLLEHLQSMRKYLLLGQGDFINLLMEKLKDELDRPAKELYQHALFSIVASSVRATSQFDDGEILEHLDVKLVHAVDGDRGWDIFTLQYTVHGPLSTILELNMGKYQELFKPLWKAKHTEFVLDNIWKNQMLNSKRMGNNFSELSSVTYRLQAYTSEMIHFIHQMQYYILFEVIECSWVTFIKRVQSAKALDDILEAHQQFLSAVRVGIFLDNETKHTLYLHLDIIYDSIMNLEDWQKTFYQEIFQELEEREAFEKAIKESEKKGVYGVTSEKRLERDEHQKNFEQTIGSMKKSLDGIGNNYEKYLNDFLLLLTSSKDQNLQRFGIRLDFNEFYKRRDQRLKHPLTYEHMRMSGMGTSGIFSRSSISGTPIRIHNSKLH</sequence>
<evidence type="ECO:0000313" key="8">
    <source>
        <dbReference type="EMBL" id="CRK96811.1"/>
    </source>
</evidence>
<dbReference type="GO" id="GO:0000278">
    <property type="term" value="P:mitotic cell cycle"/>
    <property type="evidence" value="ECO:0007669"/>
    <property type="project" value="TreeGrafter"/>
</dbReference>
<comment type="similarity">
    <text evidence="2">Belongs to the TUBGCP family.</text>
</comment>
<dbReference type="Gene3D" id="1.20.120.1900">
    <property type="entry name" value="Gamma-tubulin complex, C-terminal domain"/>
    <property type="match status" value="1"/>
</dbReference>
<dbReference type="InterPro" id="IPR041470">
    <property type="entry name" value="GCP_N"/>
</dbReference>
<evidence type="ECO:0000256" key="4">
    <source>
        <dbReference type="ARBA" id="ARBA00022701"/>
    </source>
</evidence>
<dbReference type="GO" id="GO:0051011">
    <property type="term" value="F:microtubule minus-end binding"/>
    <property type="evidence" value="ECO:0007669"/>
    <property type="project" value="TreeGrafter"/>
</dbReference>
<feature type="domain" description="Gamma tubulin complex component protein N-terminal" evidence="7">
    <location>
        <begin position="207"/>
        <end position="504"/>
    </location>
</feature>
<dbReference type="InterPro" id="IPR040457">
    <property type="entry name" value="GCP_C"/>
</dbReference>
<dbReference type="Proteomes" id="UP000183832">
    <property type="component" value="Unassembled WGS sequence"/>
</dbReference>
<evidence type="ECO:0000259" key="7">
    <source>
        <dbReference type="Pfam" id="PF17681"/>
    </source>
</evidence>
<evidence type="ECO:0000313" key="9">
    <source>
        <dbReference type="Proteomes" id="UP000183832"/>
    </source>
</evidence>
<dbReference type="GO" id="GO:0000930">
    <property type="term" value="C:gamma-tubulin complex"/>
    <property type="evidence" value="ECO:0007669"/>
    <property type="project" value="TreeGrafter"/>
</dbReference>
<dbReference type="OrthoDB" id="5860513at2759"/>
<dbReference type="AlphaFoldDB" id="A0A1J1I9C3"/>
<dbReference type="PANTHER" id="PTHR19302">
    <property type="entry name" value="GAMMA TUBULIN COMPLEX PROTEIN"/>
    <property type="match status" value="1"/>
</dbReference>
<dbReference type="PANTHER" id="PTHR19302:SF14">
    <property type="entry name" value="GAMMA-TUBULIN COMPLEX COMPONENT 3"/>
    <property type="match status" value="1"/>
</dbReference>
<dbReference type="InterPro" id="IPR042241">
    <property type="entry name" value="GCP_C_sf"/>
</dbReference>
<dbReference type="GO" id="GO:0051321">
    <property type="term" value="P:meiotic cell cycle"/>
    <property type="evidence" value="ECO:0007669"/>
    <property type="project" value="TreeGrafter"/>
</dbReference>
<dbReference type="GO" id="GO:0000922">
    <property type="term" value="C:spindle pole"/>
    <property type="evidence" value="ECO:0007669"/>
    <property type="project" value="InterPro"/>
</dbReference>
<dbReference type="GO" id="GO:0051225">
    <property type="term" value="P:spindle assembly"/>
    <property type="evidence" value="ECO:0007669"/>
    <property type="project" value="TreeGrafter"/>
</dbReference>
<gene>
    <name evidence="8" type="ORF">CLUMA_CG009915</name>
</gene>
<dbReference type="GO" id="GO:0007020">
    <property type="term" value="P:microtubule nucleation"/>
    <property type="evidence" value="ECO:0007669"/>
    <property type="project" value="InterPro"/>
</dbReference>
<evidence type="ECO:0000256" key="5">
    <source>
        <dbReference type="ARBA" id="ARBA00023212"/>
    </source>
</evidence>
<evidence type="ECO:0000256" key="1">
    <source>
        <dbReference type="ARBA" id="ARBA00004245"/>
    </source>
</evidence>
<evidence type="ECO:0000259" key="6">
    <source>
        <dbReference type="Pfam" id="PF04130"/>
    </source>
</evidence>
<evidence type="ECO:0000256" key="3">
    <source>
        <dbReference type="ARBA" id="ARBA00022490"/>
    </source>
</evidence>
<keyword evidence="3" id="KW-0963">Cytoplasm</keyword>
<dbReference type="InterPro" id="IPR007259">
    <property type="entry name" value="GCP"/>
</dbReference>
<name>A0A1J1I9C3_9DIPT</name>
<dbReference type="EMBL" id="CVRI01000044">
    <property type="protein sequence ID" value="CRK96811.1"/>
    <property type="molecule type" value="Genomic_DNA"/>
</dbReference>
<keyword evidence="9" id="KW-1185">Reference proteome</keyword>
<dbReference type="Pfam" id="PF04130">
    <property type="entry name" value="GCP_C_terminal"/>
    <property type="match status" value="1"/>
</dbReference>
<evidence type="ECO:0000256" key="2">
    <source>
        <dbReference type="ARBA" id="ARBA00010337"/>
    </source>
</evidence>
<dbReference type="GO" id="GO:0043015">
    <property type="term" value="F:gamma-tubulin binding"/>
    <property type="evidence" value="ECO:0007669"/>
    <property type="project" value="InterPro"/>
</dbReference>
<proteinExistence type="inferred from homology"/>
<comment type="subcellular location">
    <subcellularLocation>
        <location evidence="1">Cytoplasm</location>
        <location evidence="1">Cytoskeleton</location>
    </subcellularLocation>
</comment>
<dbReference type="GO" id="GO:0031122">
    <property type="term" value="P:cytoplasmic microtubule organization"/>
    <property type="evidence" value="ECO:0007669"/>
    <property type="project" value="TreeGrafter"/>
</dbReference>
<dbReference type="Pfam" id="PF17681">
    <property type="entry name" value="GCP_N_terminal"/>
    <property type="match status" value="1"/>
</dbReference>
<keyword evidence="4" id="KW-0493">Microtubule</keyword>